<accession>A0A0M7A2L5</accession>
<evidence type="ECO:0000313" key="2">
    <source>
        <dbReference type="Proteomes" id="UP000053235"/>
    </source>
</evidence>
<dbReference type="AlphaFoldDB" id="A0A0M7A2L5"/>
<evidence type="ECO:0000313" key="1">
    <source>
        <dbReference type="EMBL" id="CTQ69308.1"/>
    </source>
</evidence>
<keyword evidence="2" id="KW-1185">Reference proteome</keyword>
<dbReference type="Gene3D" id="2.40.50.870">
    <property type="entry name" value="Protein of unknown function (DUF3299)"/>
    <property type="match status" value="1"/>
</dbReference>
<name>A0A0M7A2L5_9HYPH</name>
<dbReference type="EMBL" id="CXWD01000007">
    <property type="protein sequence ID" value="CTQ69308.1"/>
    <property type="molecule type" value="Genomic_DNA"/>
</dbReference>
<organism evidence="1 2">
    <name type="scientific">Roseibium alexandrii</name>
    <dbReference type="NCBI Taxonomy" id="388408"/>
    <lineage>
        <taxon>Bacteria</taxon>
        <taxon>Pseudomonadati</taxon>
        <taxon>Pseudomonadota</taxon>
        <taxon>Alphaproteobacteria</taxon>
        <taxon>Hyphomicrobiales</taxon>
        <taxon>Stappiaceae</taxon>
        <taxon>Roseibium</taxon>
    </lineage>
</organism>
<sequence>MQVRVERARDYLLMAGSTPIGLRRATTAFVYAALTFAIAAGPAAAITPIDWPDLKDPAASQYEDPFEALYLSELRSLAAVYRIRNGLKSGGLTLEERTRLERRLNDEEAKLAAAGIQTDQLLAQRDMVARRRAEARLKGNSDLAGKDVAITGYVIPVLDETGAAKYGYLVSGYGMCSHVPAPAPNQIIFYRLEEEWAEAELYKPVLLQGRLDLNVSRQTINLLDGDVTITASFGMDVTDIRALEPQKSDVRGRGFRSFTR</sequence>
<reference evidence="2" key="1">
    <citation type="submission" date="2015-07" db="EMBL/GenBank/DDBJ databases">
        <authorList>
            <person name="Rodrigo-Torres Lidia"/>
            <person name="Arahal R.David."/>
        </authorList>
    </citation>
    <scope>NUCLEOTIDE SEQUENCE [LARGE SCALE GENOMIC DNA]</scope>
    <source>
        <strain evidence="2">CECT 5112</strain>
    </source>
</reference>
<dbReference type="InterPro" id="IPR021727">
    <property type="entry name" value="DUF3299"/>
</dbReference>
<proteinExistence type="predicted"/>
<protein>
    <recommendedName>
        <fullName evidence="3">DUF3299 domain-containing protein</fullName>
    </recommendedName>
</protein>
<dbReference type="Proteomes" id="UP000053235">
    <property type="component" value="Unassembled WGS sequence"/>
</dbReference>
<dbReference type="Pfam" id="PF11736">
    <property type="entry name" value="DUF3299"/>
    <property type="match status" value="1"/>
</dbReference>
<gene>
    <name evidence="1" type="ORF">LAX5112_02065</name>
</gene>
<evidence type="ECO:0008006" key="3">
    <source>
        <dbReference type="Google" id="ProtNLM"/>
    </source>
</evidence>
<dbReference type="STRING" id="388408.LAX5112_02065"/>